<evidence type="ECO:0000256" key="2">
    <source>
        <dbReference type="ARBA" id="ARBA00022649"/>
    </source>
</evidence>
<dbReference type="PANTHER" id="PTHR38781">
    <property type="entry name" value="ANTITOXIN DINJ-RELATED"/>
    <property type="match status" value="1"/>
</dbReference>
<feature type="region of interest" description="Disordered" evidence="3">
    <location>
        <begin position="1"/>
        <end position="22"/>
    </location>
</feature>
<evidence type="ECO:0000256" key="1">
    <source>
        <dbReference type="ARBA" id="ARBA00010562"/>
    </source>
</evidence>
<dbReference type="EMBL" id="PFBD01000022">
    <property type="protein sequence ID" value="PIR86937.1"/>
    <property type="molecule type" value="Genomic_DNA"/>
</dbReference>
<dbReference type="Gene3D" id="1.10.1220.10">
    <property type="entry name" value="Met repressor-like"/>
    <property type="match status" value="1"/>
</dbReference>
<keyword evidence="2" id="KW-1277">Toxin-antitoxin system</keyword>
<dbReference type="Proteomes" id="UP000229526">
    <property type="component" value="Unassembled WGS sequence"/>
</dbReference>
<dbReference type="InterPro" id="IPR013321">
    <property type="entry name" value="Arc_rbn_hlx_hlx"/>
</dbReference>
<evidence type="ECO:0000256" key="3">
    <source>
        <dbReference type="SAM" id="MobiDB-lite"/>
    </source>
</evidence>
<gene>
    <name evidence="4" type="ORF">COU11_02895</name>
</gene>
<comment type="similarity">
    <text evidence="1">Belongs to the RelB/DinJ antitoxin family.</text>
</comment>
<name>A0A2H0UKK6_9BACT</name>
<dbReference type="GO" id="GO:0006351">
    <property type="term" value="P:DNA-templated transcription"/>
    <property type="evidence" value="ECO:0007669"/>
    <property type="project" value="TreeGrafter"/>
</dbReference>
<protein>
    <submittedName>
        <fullName evidence="4">Type II toxin-antitoxin system antitoxin, RelB/DinJ family</fullName>
    </submittedName>
</protein>
<sequence length="95" mass="10798">MNKSQSQIQVRIDSKTKKEASNTLSELGLDLSSAIKLFLRSVIVTQSIPFDIRTKNGFTRAQERKILKETEMAIKHGKRYSSAKELHASIFTDEE</sequence>
<reference evidence="5" key="1">
    <citation type="submission" date="2017-09" db="EMBL/GenBank/DDBJ databases">
        <title>Depth-based differentiation of microbial function through sediment-hosted aquifers and enrichment of novel symbionts in the deep terrestrial subsurface.</title>
        <authorList>
            <person name="Probst A.J."/>
            <person name="Ladd B."/>
            <person name="Jarett J.K."/>
            <person name="Geller-Mcgrath D.E."/>
            <person name="Sieber C.M.K."/>
            <person name="Emerson J.B."/>
            <person name="Anantharaman K."/>
            <person name="Thomas B.C."/>
            <person name="Malmstrom R."/>
            <person name="Stieglmeier M."/>
            <person name="Klingl A."/>
            <person name="Woyke T."/>
            <person name="Ryan C.M."/>
            <person name="Banfield J.F."/>
        </authorList>
    </citation>
    <scope>NUCLEOTIDE SEQUENCE [LARGE SCALE GENOMIC DNA]</scope>
</reference>
<accession>A0A2H0UKK6</accession>
<comment type="caution">
    <text evidence="4">The sequence shown here is derived from an EMBL/GenBank/DDBJ whole genome shotgun (WGS) entry which is preliminary data.</text>
</comment>
<dbReference type="NCBIfam" id="TIGR02384">
    <property type="entry name" value="RelB_DinJ"/>
    <property type="match status" value="1"/>
</dbReference>
<organism evidence="4 5">
    <name type="scientific">Candidatus Harrisonbacteria bacterium CG10_big_fil_rev_8_21_14_0_10_49_15</name>
    <dbReference type="NCBI Taxonomy" id="1974587"/>
    <lineage>
        <taxon>Bacteria</taxon>
        <taxon>Candidatus Harrisoniibacteriota</taxon>
    </lineage>
</organism>
<dbReference type="AlphaFoldDB" id="A0A2H0UKK6"/>
<proteinExistence type="inferred from homology"/>
<dbReference type="InterPro" id="IPR007337">
    <property type="entry name" value="RelB/DinJ"/>
</dbReference>
<dbReference type="GO" id="GO:0006355">
    <property type="term" value="P:regulation of DNA-templated transcription"/>
    <property type="evidence" value="ECO:0007669"/>
    <property type="project" value="InterPro"/>
</dbReference>
<evidence type="ECO:0000313" key="4">
    <source>
        <dbReference type="EMBL" id="PIR86937.1"/>
    </source>
</evidence>
<dbReference type="Pfam" id="PF04221">
    <property type="entry name" value="RelB"/>
    <property type="match status" value="1"/>
</dbReference>
<evidence type="ECO:0000313" key="5">
    <source>
        <dbReference type="Proteomes" id="UP000229526"/>
    </source>
</evidence>
<dbReference type="PANTHER" id="PTHR38781:SF1">
    <property type="entry name" value="ANTITOXIN DINJ-RELATED"/>
    <property type="match status" value="1"/>
</dbReference>